<evidence type="ECO:0000256" key="1">
    <source>
        <dbReference type="ARBA" id="ARBA00001968"/>
    </source>
</evidence>
<organism evidence="6 7">
    <name type="scientific">Buchnera aphidicola</name>
    <name type="common">Thelaxes californica</name>
    <dbReference type="NCBI Taxonomy" id="1315998"/>
    <lineage>
        <taxon>Bacteria</taxon>
        <taxon>Pseudomonadati</taxon>
        <taxon>Pseudomonadota</taxon>
        <taxon>Gammaproteobacteria</taxon>
        <taxon>Enterobacterales</taxon>
        <taxon>Erwiniaceae</taxon>
        <taxon>Buchnera</taxon>
    </lineage>
</organism>
<name>A0A4D6YBQ9_9GAMM</name>
<gene>
    <name evidence="6" type="ORF">D9V80_01390</name>
</gene>
<dbReference type="EMBL" id="CP034852">
    <property type="protein sequence ID" value="QCI26809.1"/>
    <property type="molecule type" value="Genomic_DNA"/>
</dbReference>
<reference evidence="6 7" key="1">
    <citation type="submission" date="2018-12" db="EMBL/GenBank/DDBJ databases">
        <authorList>
            <person name="Chong R.A."/>
        </authorList>
    </citation>
    <scope>NUCLEOTIDE SEQUENCE [LARGE SCALE GENOMIC DNA]</scope>
    <source>
        <strain evidence="6 7">Tca</strain>
    </source>
</reference>
<dbReference type="GO" id="GO:0046872">
    <property type="term" value="F:metal ion binding"/>
    <property type="evidence" value="ECO:0007669"/>
    <property type="project" value="UniProtKB-KW"/>
</dbReference>
<dbReference type="PIRSF" id="PIRSF005902">
    <property type="entry name" value="DNase_TatD"/>
    <property type="match status" value="1"/>
</dbReference>
<evidence type="ECO:0000256" key="3">
    <source>
        <dbReference type="ARBA" id="ARBA00022723"/>
    </source>
</evidence>
<dbReference type="RefSeq" id="WP_158353510.1">
    <property type="nucleotide sequence ID" value="NZ_CP034852.1"/>
</dbReference>
<dbReference type="NCBIfam" id="TIGR00010">
    <property type="entry name" value="YchF/TatD family DNA exonuclease"/>
    <property type="match status" value="1"/>
</dbReference>
<keyword evidence="4" id="KW-0378">Hydrolase</keyword>
<dbReference type="FunFam" id="3.20.20.140:FF:000005">
    <property type="entry name" value="TatD family hydrolase"/>
    <property type="match status" value="1"/>
</dbReference>
<evidence type="ECO:0000256" key="5">
    <source>
        <dbReference type="PIRSR" id="PIRSR005902-1"/>
    </source>
</evidence>
<feature type="binding site" evidence="5">
    <location>
        <position position="157"/>
    </location>
    <ligand>
        <name>a divalent metal cation</name>
        <dbReference type="ChEBI" id="CHEBI:60240"/>
        <label>2</label>
    </ligand>
</feature>
<dbReference type="CDD" id="cd01310">
    <property type="entry name" value="TatD_DNAse"/>
    <property type="match status" value="1"/>
</dbReference>
<evidence type="ECO:0000256" key="2">
    <source>
        <dbReference type="ARBA" id="ARBA00009275"/>
    </source>
</evidence>
<feature type="binding site" evidence="5">
    <location>
        <position position="7"/>
    </location>
    <ligand>
        <name>a divalent metal cation</name>
        <dbReference type="ChEBI" id="CHEBI:60240"/>
        <label>1</label>
    </ligand>
</feature>
<protein>
    <submittedName>
        <fullName evidence="6">TatD family deoxyribonuclease</fullName>
    </submittedName>
</protein>
<dbReference type="PANTHER" id="PTHR46124:SF2">
    <property type="entry name" value="D-AMINOACYL-TRNA DEACYLASE"/>
    <property type="match status" value="1"/>
</dbReference>
<proteinExistence type="inferred from homology"/>
<evidence type="ECO:0000256" key="4">
    <source>
        <dbReference type="ARBA" id="ARBA00022801"/>
    </source>
</evidence>
<feature type="binding site" evidence="5">
    <location>
        <position position="132"/>
    </location>
    <ligand>
        <name>a divalent metal cation</name>
        <dbReference type="ChEBI" id="CHEBI:60240"/>
        <label>2</label>
    </ligand>
</feature>
<sequence length="258" mass="29723">MLLVDSHCHLHHLKKKNINSKEINEIINLAKKKKIQYLLNVAVSIDDFQKMLTMIVPTKEIFYSCGIHPLYVQQNCFINKVVEKFSLYKKVIAIGETGLDFYHPIHNQLLQKKIFKKHIDLAIKINKPIIVHTRNAMSDTIKILQNNNAEKCSGIVHSFTDNISSAKKILDLGFYISFSGIVTFKNANDVKKIAKFVPLNRILIETDSPYLAPVPYRGKENQPAYLYETAKYIAMLKNISLIELSENILFNFKKLFKL</sequence>
<dbReference type="AlphaFoldDB" id="A0A4D6YBQ9"/>
<reference evidence="6 7" key="2">
    <citation type="submission" date="2019-05" db="EMBL/GenBank/DDBJ databases">
        <title>Genome evolution of the obligate endosymbiont Buchnera aphidicola.</title>
        <authorList>
            <person name="Moran N.A."/>
        </authorList>
    </citation>
    <scope>NUCLEOTIDE SEQUENCE [LARGE SCALE GENOMIC DNA]</scope>
    <source>
        <strain evidence="6 7">Tca</strain>
    </source>
</reference>
<dbReference type="Gene3D" id="3.20.20.140">
    <property type="entry name" value="Metal-dependent hydrolases"/>
    <property type="match status" value="1"/>
</dbReference>
<dbReference type="SUPFAM" id="SSF51556">
    <property type="entry name" value="Metallo-dependent hydrolases"/>
    <property type="match status" value="1"/>
</dbReference>
<comment type="similarity">
    <text evidence="2">Belongs to the metallo-dependent hydrolases superfamily. TatD-type hydrolase family.</text>
</comment>
<feature type="binding site" evidence="5">
    <location>
        <position position="207"/>
    </location>
    <ligand>
        <name>a divalent metal cation</name>
        <dbReference type="ChEBI" id="CHEBI:60240"/>
        <label>1</label>
    </ligand>
</feature>
<comment type="cofactor">
    <cofactor evidence="1">
        <name>a divalent metal cation</name>
        <dbReference type="ChEBI" id="CHEBI:60240"/>
    </cofactor>
</comment>
<dbReference type="GO" id="GO:0004536">
    <property type="term" value="F:DNA nuclease activity"/>
    <property type="evidence" value="ECO:0007669"/>
    <property type="project" value="InterPro"/>
</dbReference>
<dbReference type="GO" id="GO:0005829">
    <property type="term" value="C:cytosol"/>
    <property type="evidence" value="ECO:0007669"/>
    <property type="project" value="TreeGrafter"/>
</dbReference>
<evidence type="ECO:0000313" key="6">
    <source>
        <dbReference type="EMBL" id="QCI26809.1"/>
    </source>
</evidence>
<dbReference type="OrthoDB" id="9810005at2"/>
<keyword evidence="3 5" id="KW-0479">Metal-binding</keyword>
<accession>A0A4D6YBQ9</accession>
<dbReference type="InterPro" id="IPR001130">
    <property type="entry name" value="TatD-like"/>
</dbReference>
<dbReference type="GO" id="GO:0016788">
    <property type="term" value="F:hydrolase activity, acting on ester bonds"/>
    <property type="evidence" value="ECO:0007669"/>
    <property type="project" value="InterPro"/>
</dbReference>
<feature type="binding site" evidence="5">
    <location>
        <position position="9"/>
    </location>
    <ligand>
        <name>a divalent metal cation</name>
        <dbReference type="ChEBI" id="CHEBI:60240"/>
        <label>1</label>
    </ligand>
</feature>
<feature type="binding site" evidence="5">
    <location>
        <position position="96"/>
    </location>
    <ligand>
        <name>a divalent metal cation</name>
        <dbReference type="ChEBI" id="CHEBI:60240"/>
        <label>1</label>
    </ligand>
</feature>
<dbReference type="Pfam" id="PF01026">
    <property type="entry name" value="TatD_DNase"/>
    <property type="match status" value="1"/>
</dbReference>
<dbReference type="InterPro" id="IPR015991">
    <property type="entry name" value="TatD/YcfH-like"/>
</dbReference>
<keyword evidence="7" id="KW-1185">Reference proteome</keyword>
<evidence type="ECO:0000313" key="7">
    <source>
        <dbReference type="Proteomes" id="UP000298782"/>
    </source>
</evidence>
<dbReference type="PANTHER" id="PTHR46124">
    <property type="entry name" value="D-AMINOACYL-TRNA DEACYLASE"/>
    <property type="match status" value="1"/>
</dbReference>
<dbReference type="InterPro" id="IPR032466">
    <property type="entry name" value="Metal_Hydrolase"/>
</dbReference>
<dbReference type="Proteomes" id="UP000298782">
    <property type="component" value="Chromosome"/>
</dbReference>